<sequence>MYLRKVTHKRVVVQGGVSQKAAYAWVNYLNEILTADREFLSELVQTRVKCGAEIAMHPTLQVINLNQLDDVLAPPPPPEPKPMLPSGDKSLGRDWESPYPEMPPANPARDLEKLPQPRWVAGVLGLINGFIGISEHGKGPIDATVDTDTGLILEFTVSEPYKKRKG</sequence>
<reference evidence="2" key="1">
    <citation type="journal article" date="2015" name="Nature">
        <title>Complex archaea that bridge the gap between prokaryotes and eukaryotes.</title>
        <authorList>
            <person name="Spang A."/>
            <person name="Saw J.H."/>
            <person name="Jorgensen S.L."/>
            <person name="Zaremba-Niedzwiedzka K."/>
            <person name="Martijn J."/>
            <person name="Lind A.E."/>
            <person name="van Eijk R."/>
            <person name="Schleper C."/>
            <person name="Guy L."/>
            <person name="Ettema T.J."/>
        </authorList>
    </citation>
    <scope>NUCLEOTIDE SEQUENCE</scope>
</reference>
<protein>
    <submittedName>
        <fullName evidence="2">Uncharacterized protein</fullName>
    </submittedName>
</protein>
<evidence type="ECO:0000256" key="1">
    <source>
        <dbReference type="SAM" id="MobiDB-lite"/>
    </source>
</evidence>
<gene>
    <name evidence="2" type="ORF">LCGC14_1683520</name>
</gene>
<evidence type="ECO:0000313" key="2">
    <source>
        <dbReference type="EMBL" id="KKM16671.1"/>
    </source>
</evidence>
<dbReference type="AlphaFoldDB" id="A0A0F9HN18"/>
<comment type="caution">
    <text evidence="2">The sequence shown here is derived from an EMBL/GenBank/DDBJ whole genome shotgun (WGS) entry which is preliminary data.</text>
</comment>
<name>A0A0F9HN18_9ZZZZ</name>
<proteinExistence type="predicted"/>
<organism evidence="2">
    <name type="scientific">marine sediment metagenome</name>
    <dbReference type="NCBI Taxonomy" id="412755"/>
    <lineage>
        <taxon>unclassified sequences</taxon>
        <taxon>metagenomes</taxon>
        <taxon>ecological metagenomes</taxon>
    </lineage>
</organism>
<accession>A0A0F9HN18</accession>
<dbReference type="EMBL" id="LAZR01014624">
    <property type="protein sequence ID" value="KKM16671.1"/>
    <property type="molecule type" value="Genomic_DNA"/>
</dbReference>
<feature type="compositionally biased region" description="Pro residues" evidence="1">
    <location>
        <begin position="73"/>
        <end position="83"/>
    </location>
</feature>
<feature type="region of interest" description="Disordered" evidence="1">
    <location>
        <begin position="71"/>
        <end position="110"/>
    </location>
</feature>